<proteinExistence type="predicted"/>
<dbReference type="AlphaFoldDB" id="A0A0E2HF83"/>
<accession>A0A0E2HF83</accession>
<gene>
    <name evidence="1" type="ORF">HMPREF1090_00640</name>
</gene>
<protein>
    <recommendedName>
        <fullName evidence="3">Transposase IS701-like DDE domain-containing protein</fullName>
    </recommendedName>
</protein>
<comment type="caution">
    <text evidence="1">The sequence shown here is derived from an EMBL/GenBank/DDBJ whole genome shotgun (WGS) entry which is preliminary data.</text>
</comment>
<dbReference type="HOGENOM" id="CLU_1692422_0_0_9"/>
<evidence type="ECO:0008006" key="3">
    <source>
        <dbReference type="Google" id="ProtNLM"/>
    </source>
</evidence>
<sequence length="155" mass="17189">MKPLTDEKRKDVFIIDDSLFDRSHSKKAELLAKVFDHYSMKFKKGFRLLTLGWSDGILLSLSITACSLRQKTKTCSAVPKALAAVPLPEDAAATPESDRCHAGTDSDCTCCWAFPDVLWLSDHLFVAVTFLVHRNTLSLGVGKRCVYILGRTALL</sequence>
<name>A0A0E2HF83_9FIRM</name>
<dbReference type="Proteomes" id="UP000013085">
    <property type="component" value="Unassembled WGS sequence"/>
</dbReference>
<organism evidence="1 2">
    <name type="scientific">[Clostridium] clostridioforme 90A8</name>
    <dbReference type="NCBI Taxonomy" id="999408"/>
    <lineage>
        <taxon>Bacteria</taxon>
        <taxon>Bacillati</taxon>
        <taxon>Bacillota</taxon>
        <taxon>Clostridia</taxon>
        <taxon>Lachnospirales</taxon>
        <taxon>Lachnospiraceae</taxon>
        <taxon>Enterocloster</taxon>
    </lineage>
</organism>
<reference evidence="1 2" key="1">
    <citation type="submission" date="2013-01" db="EMBL/GenBank/DDBJ databases">
        <title>The Genome Sequence of Clostridium clostridioforme 90A8.</title>
        <authorList>
            <consortium name="The Broad Institute Genome Sequencing Platform"/>
            <person name="Earl A."/>
            <person name="Ward D."/>
            <person name="Feldgarden M."/>
            <person name="Gevers D."/>
            <person name="Courvalin P."/>
            <person name="Lambert T."/>
            <person name="Walker B."/>
            <person name="Young S.K."/>
            <person name="Zeng Q."/>
            <person name="Gargeya S."/>
            <person name="Fitzgerald M."/>
            <person name="Haas B."/>
            <person name="Abouelleil A."/>
            <person name="Alvarado L."/>
            <person name="Arachchi H.M."/>
            <person name="Berlin A.M."/>
            <person name="Chapman S.B."/>
            <person name="Dewar J."/>
            <person name="Goldberg J."/>
            <person name="Griggs A."/>
            <person name="Gujja S."/>
            <person name="Hansen M."/>
            <person name="Howarth C."/>
            <person name="Imamovic A."/>
            <person name="Larimer J."/>
            <person name="McCowan C."/>
            <person name="Murphy C."/>
            <person name="Neiman D."/>
            <person name="Pearson M."/>
            <person name="Priest M."/>
            <person name="Roberts A."/>
            <person name="Saif S."/>
            <person name="Shea T."/>
            <person name="Sisk P."/>
            <person name="Sykes S."/>
            <person name="Wortman J."/>
            <person name="Nusbaum C."/>
            <person name="Birren B."/>
        </authorList>
    </citation>
    <scope>NUCLEOTIDE SEQUENCE [LARGE SCALE GENOMIC DNA]</scope>
    <source>
        <strain evidence="1 2">90A8</strain>
    </source>
</reference>
<evidence type="ECO:0000313" key="1">
    <source>
        <dbReference type="EMBL" id="ENZ19256.1"/>
    </source>
</evidence>
<evidence type="ECO:0000313" key="2">
    <source>
        <dbReference type="Proteomes" id="UP000013085"/>
    </source>
</evidence>
<dbReference type="EMBL" id="AGYR01000005">
    <property type="protein sequence ID" value="ENZ19256.1"/>
    <property type="molecule type" value="Genomic_DNA"/>
</dbReference>